<dbReference type="EMBL" id="FOES01000047">
    <property type="protein sequence ID" value="SER09795.1"/>
    <property type="molecule type" value="Genomic_DNA"/>
</dbReference>
<dbReference type="STRING" id="571933.SAMN05216362_1473"/>
<reference evidence="2 3" key="1">
    <citation type="submission" date="2016-10" db="EMBL/GenBank/DDBJ databases">
        <authorList>
            <person name="de Groot N.N."/>
        </authorList>
    </citation>
    <scope>NUCLEOTIDE SEQUENCE [LARGE SCALE GENOMIC DNA]</scope>
    <source>
        <strain evidence="2 3">DSM 21633</strain>
    </source>
</reference>
<dbReference type="AlphaFoldDB" id="A0A1H9LF95"/>
<feature type="domain" description="DUF2268" evidence="1">
    <location>
        <begin position="78"/>
        <end position="271"/>
    </location>
</feature>
<accession>A0A1H9LF95</accession>
<sequence>MVIQTNLWLNRFITQCQNRRLKNLYEIQRETLCLPIKEDFPDIHEEELQFHLLQHGLFDPKEWRHVDETIQQMEQLNVWKTVEQEYQRLKKKWKGPNVPIYIFPVTNAQAHKKNHLSDKGGLAFKGAVFLFLSPTLSTQELKALFAHEYNHVCRLTHMNLYNKAITLKEILILEGLAEYAVKELYGSQYLAAWINLYSNEEILDLWINQFVPELDLVDKSKLDIYVYGVGNRHFPKWIGYNIGYQIIESYQELNGPITSSELLLKPTDEIINGSKFKY</sequence>
<proteinExistence type="predicted"/>
<evidence type="ECO:0000313" key="2">
    <source>
        <dbReference type="EMBL" id="SER09795.1"/>
    </source>
</evidence>
<dbReference type="Proteomes" id="UP000199427">
    <property type="component" value="Unassembled WGS sequence"/>
</dbReference>
<evidence type="ECO:0000259" key="1">
    <source>
        <dbReference type="Pfam" id="PF10026"/>
    </source>
</evidence>
<dbReference type="InterPro" id="IPR018728">
    <property type="entry name" value="DUF2268"/>
</dbReference>
<keyword evidence="3" id="KW-1185">Reference proteome</keyword>
<gene>
    <name evidence="2" type="ORF">SAMN05216362_1473</name>
</gene>
<dbReference type="OrthoDB" id="2449457at2"/>
<organism evidence="2 3">
    <name type="scientific">Piscibacillus halophilus</name>
    <dbReference type="NCBI Taxonomy" id="571933"/>
    <lineage>
        <taxon>Bacteria</taxon>
        <taxon>Bacillati</taxon>
        <taxon>Bacillota</taxon>
        <taxon>Bacilli</taxon>
        <taxon>Bacillales</taxon>
        <taxon>Bacillaceae</taxon>
        <taxon>Piscibacillus</taxon>
    </lineage>
</organism>
<dbReference type="Pfam" id="PF10026">
    <property type="entry name" value="DUF2268"/>
    <property type="match status" value="1"/>
</dbReference>
<name>A0A1H9LF95_9BACI</name>
<evidence type="ECO:0000313" key="3">
    <source>
        <dbReference type="Proteomes" id="UP000199427"/>
    </source>
</evidence>
<protein>
    <submittedName>
        <fullName evidence="2">Uncharacterized protein YjaZ</fullName>
    </submittedName>
</protein>